<dbReference type="InterPro" id="IPR036163">
    <property type="entry name" value="HMA_dom_sf"/>
</dbReference>
<dbReference type="STRING" id="442341.SAMN04487959_1306"/>
<dbReference type="Proteomes" id="UP000199040">
    <property type="component" value="Unassembled WGS sequence"/>
</dbReference>
<dbReference type="Gene3D" id="3.30.70.100">
    <property type="match status" value="1"/>
</dbReference>
<dbReference type="CDD" id="cd00371">
    <property type="entry name" value="HMA"/>
    <property type="match status" value="1"/>
</dbReference>
<feature type="domain" description="HMA" evidence="1">
    <location>
        <begin position="6"/>
        <end position="72"/>
    </location>
</feature>
<gene>
    <name evidence="2" type="ORF">SAMN04487959_1306</name>
</gene>
<dbReference type="PROSITE" id="PS50846">
    <property type="entry name" value="HMA_2"/>
    <property type="match status" value="1"/>
</dbReference>
<evidence type="ECO:0000259" key="1">
    <source>
        <dbReference type="PROSITE" id="PS50846"/>
    </source>
</evidence>
<reference evidence="2 3" key="1">
    <citation type="submission" date="2016-10" db="EMBL/GenBank/DDBJ databases">
        <authorList>
            <person name="de Groot N.N."/>
        </authorList>
    </citation>
    <scope>NUCLEOTIDE SEQUENCE [LARGE SCALE GENOMIC DNA]</scope>
    <source>
        <strain evidence="2 3">CGMCC 1.6848</strain>
    </source>
</reference>
<dbReference type="AlphaFoldDB" id="A0A1I3GD77"/>
<proteinExistence type="predicted"/>
<protein>
    <submittedName>
        <fullName evidence="2">Copper chaperone CopZ</fullName>
    </submittedName>
</protein>
<organism evidence="2 3">
    <name type="scientific">Modicisalibacter xianhensis</name>
    <dbReference type="NCBI Taxonomy" id="442341"/>
    <lineage>
        <taxon>Bacteria</taxon>
        <taxon>Pseudomonadati</taxon>
        <taxon>Pseudomonadota</taxon>
        <taxon>Gammaproteobacteria</taxon>
        <taxon>Oceanospirillales</taxon>
        <taxon>Halomonadaceae</taxon>
        <taxon>Modicisalibacter</taxon>
    </lineage>
</organism>
<keyword evidence="3" id="KW-1185">Reference proteome</keyword>
<accession>A0A1I3GD77</accession>
<name>A0A1I3GD77_9GAMM</name>
<evidence type="ECO:0000313" key="3">
    <source>
        <dbReference type="Proteomes" id="UP000199040"/>
    </source>
</evidence>
<dbReference type="SUPFAM" id="SSF55008">
    <property type="entry name" value="HMA, heavy metal-associated domain"/>
    <property type="match status" value="1"/>
</dbReference>
<dbReference type="InterPro" id="IPR006121">
    <property type="entry name" value="HMA_dom"/>
</dbReference>
<dbReference type="Pfam" id="PF00403">
    <property type="entry name" value="HMA"/>
    <property type="match status" value="1"/>
</dbReference>
<evidence type="ECO:0000313" key="2">
    <source>
        <dbReference type="EMBL" id="SFI21354.1"/>
    </source>
</evidence>
<dbReference type="GO" id="GO:0046872">
    <property type="term" value="F:metal ion binding"/>
    <property type="evidence" value="ECO:0007669"/>
    <property type="project" value="InterPro"/>
</dbReference>
<dbReference type="EMBL" id="FOPY01000030">
    <property type="protein sequence ID" value="SFI21354.1"/>
    <property type="molecule type" value="Genomic_DNA"/>
</dbReference>
<sequence>MTKQVLYRVIGDEKMHCEGCEARVSNALRRLDGVHEVKADANEQSISVSFNTNEVSPEQLESRLDQLGYKVVPA</sequence>
<dbReference type="RefSeq" id="WP_092850545.1">
    <property type="nucleotide sequence ID" value="NZ_FOPY01000030.1"/>
</dbReference>